<accession>A0A5N6L677</accession>
<evidence type="ECO:0000256" key="5">
    <source>
        <dbReference type="ARBA" id="ARBA00023136"/>
    </source>
</evidence>
<evidence type="ECO:0000256" key="3">
    <source>
        <dbReference type="ARBA" id="ARBA00022729"/>
    </source>
</evidence>
<evidence type="ECO:0000259" key="6">
    <source>
        <dbReference type="PROSITE" id="PS50011"/>
    </source>
</evidence>
<gene>
    <name evidence="7" type="ORF">FH972_027154</name>
</gene>
<comment type="subcellular location">
    <subcellularLocation>
        <location evidence="1">Membrane</location>
        <topology evidence="1">Single-pass membrane protein</topology>
    </subcellularLocation>
</comment>
<sequence length="50" mass="5716">MRGTRGYLAPEWISGMPITVETNVYSYGMTLFEFVSGMRNFEACICGWQN</sequence>
<keyword evidence="8" id="KW-1185">Reference proteome</keyword>
<dbReference type="PANTHER" id="PTHR47974:SF19">
    <property type="entry name" value="RECEPTOR-LIKE SERINE_THREONINE-PROTEIN KINASE"/>
    <property type="match status" value="1"/>
</dbReference>
<dbReference type="InterPro" id="IPR011009">
    <property type="entry name" value="Kinase-like_dom_sf"/>
</dbReference>
<keyword evidence="5" id="KW-0472">Membrane</keyword>
<feature type="domain" description="Protein kinase" evidence="6">
    <location>
        <begin position="1"/>
        <end position="50"/>
    </location>
</feature>
<keyword evidence="3" id="KW-0732">Signal</keyword>
<dbReference type="AlphaFoldDB" id="A0A5N6L677"/>
<evidence type="ECO:0000256" key="4">
    <source>
        <dbReference type="ARBA" id="ARBA00022989"/>
    </source>
</evidence>
<dbReference type="Proteomes" id="UP000327013">
    <property type="component" value="Unassembled WGS sequence"/>
</dbReference>
<evidence type="ECO:0000256" key="2">
    <source>
        <dbReference type="ARBA" id="ARBA00022692"/>
    </source>
</evidence>
<dbReference type="OrthoDB" id="5857966at2759"/>
<comment type="caution">
    <text evidence="7">The sequence shown here is derived from an EMBL/GenBank/DDBJ whole genome shotgun (WGS) entry which is preliminary data.</text>
</comment>
<organism evidence="7 8">
    <name type="scientific">Carpinus fangiana</name>
    <dbReference type="NCBI Taxonomy" id="176857"/>
    <lineage>
        <taxon>Eukaryota</taxon>
        <taxon>Viridiplantae</taxon>
        <taxon>Streptophyta</taxon>
        <taxon>Embryophyta</taxon>
        <taxon>Tracheophyta</taxon>
        <taxon>Spermatophyta</taxon>
        <taxon>Magnoliopsida</taxon>
        <taxon>eudicotyledons</taxon>
        <taxon>Gunneridae</taxon>
        <taxon>Pentapetalae</taxon>
        <taxon>rosids</taxon>
        <taxon>fabids</taxon>
        <taxon>Fagales</taxon>
        <taxon>Betulaceae</taxon>
        <taxon>Carpinus</taxon>
    </lineage>
</organism>
<dbReference type="InterPro" id="IPR000719">
    <property type="entry name" value="Prot_kinase_dom"/>
</dbReference>
<evidence type="ECO:0000313" key="8">
    <source>
        <dbReference type="Proteomes" id="UP000327013"/>
    </source>
</evidence>
<evidence type="ECO:0000313" key="7">
    <source>
        <dbReference type="EMBL" id="KAC1686788.1"/>
    </source>
</evidence>
<keyword evidence="4" id="KW-1133">Transmembrane helix</keyword>
<keyword evidence="2" id="KW-0812">Transmembrane</keyword>
<dbReference type="EMBL" id="VIBQ01000567">
    <property type="protein sequence ID" value="KAC1686788.1"/>
    <property type="molecule type" value="Genomic_DNA"/>
</dbReference>
<dbReference type="Gene3D" id="1.10.510.10">
    <property type="entry name" value="Transferase(Phosphotransferase) domain 1"/>
    <property type="match status" value="1"/>
</dbReference>
<dbReference type="PROSITE" id="PS50011">
    <property type="entry name" value="PROTEIN_KINASE_DOM"/>
    <property type="match status" value="1"/>
</dbReference>
<dbReference type="GO" id="GO:0005524">
    <property type="term" value="F:ATP binding"/>
    <property type="evidence" value="ECO:0007669"/>
    <property type="project" value="InterPro"/>
</dbReference>
<proteinExistence type="predicted"/>
<evidence type="ECO:0000256" key="1">
    <source>
        <dbReference type="ARBA" id="ARBA00004167"/>
    </source>
</evidence>
<dbReference type="SUPFAM" id="SSF56112">
    <property type="entry name" value="Protein kinase-like (PK-like)"/>
    <property type="match status" value="1"/>
</dbReference>
<reference evidence="7 8" key="1">
    <citation type="submission" date="2019-06" db="EMBL/GenBank/DDBJ databases">
        <title>A chromosomal-level reference genome of Carpinus fangiana (Coryloideae, Betulaceae).</title>
        <authorList>
            <person name="Yang X."/>
            <person name="Wang Z."/>
            <person name="Zhang L."/>
            <person name="Hao G."/>
            <person name="Liu J."/>
            <person name="Yang Y."/>
        </authorList>
    </citation>
    <scope>NUCLEOTIDE SEQUENCE [LARGE SCALE GENOMIC DNA]</scope>
    <source>
        <strain evidence="7">Cfa_2016G</strain>
        <tissue evidence="7">Leaf</tissue>
    </source>
</reference>
<dbReference type="GO" id="GO:0004672">
    <property type="term" value="F:protein kinase activity"/>
    <property type="evidence" value="ECO:0007669"/>
    <property type="project" value="InterPro"/>
</dbReference>
<dbReference type="GO" id="GO:0016020">
    <property type="term" value="C:membrane"/>
    <property type="evidence" value="ECO:0007669"/>
    <property type="project" value="UniProtKB-SubCell"/>
</dbReference>
<dbReference type="PANTHER" id="PTHR47974">
    <property type="entry name" value="OS07G0415500 PROTEIN"/>
    <property type="match status" value="1"/>
</dbReference>
<name>A0A5N6L677_9ROSI</name>
<protein>
    <recommendedName>
        <fullName evidence="6">Protein kinase domain-containing protein</fullName>
    </recommendedName>
</protein>